<evidence type="ECO:0000256" key="1">
    <source>
        <dbReference type="SAM" id="MobiDB-lite"/>
    </source>
</evidence>
<dbReference type="Proteomes" id="UP000054632">
    <property type="component" value="Unassembled WGS sequence"/>
</dbReference>
<feature type="region of interest" description="Disordered" evidence="1">
    <location>
        <begin position="1"/>
        <end position="33"/>
    </location>
</feature>
<name>A0A0V1DQJ4_TRIPS</name>
<accession>A0A0V1DQJ4</accession>
<proteinExistence type="predicted"/>
<feature type="compositionally biased region" description="Basic and acidic residues" evidence="1">
    <location>
        <begin position="1"/>
        <end position="10"/>
    </location>
</feature>
<evidence type="ECO:0000313" key="3">
    <source>
        <dbReference type="Proteomes" id="UP000054632"/>
    </source>
</evidence>
<sequence length="33" mass="3862">MEVFAHDFNQRHRKTLTPPANVTQGNKNDRKNP</sequence>
<gene>
    <name evidence="2" type="ORF">T4A_11575</name>
</gene>
<dbReference type="EMBL" id="JYDR01000952">
    <property type="protein sequence ID" value="KRY63716.1"/>
    <property type="molecule type" value="Genomic_DNA"/>
</dbReference>
<dbReference type="AlphaFoldDB" id="A0A0V1DQJ4"/>
<organism evidence="2 3">
    <name type="scientific">Trichinella pseudospiralis</name>
    <name type="common">Parasitic roundworm</name>
    <dbReference type="NCBI Taxonomy" id="6337"/>
    <lineage>
        <taxon>Eukaryota</taxon>
        <taxon>Metazoa</taxon>
        <taxon>Ecdysozoa</taxon>
        <taxon>Nematoda</taxon>
        <taxon>Enoplea</taxon>
        <taxon>Dorylaimia</taxon>
        <taxon>Trichinellida</taxon>
        <taxon>Trichinellidae</taxon>
        <taxon>Trichinella</taxon>
    </lineage>
</organism>
<protein>
    <submittedName>
        <fullName evidence="2">Uncharacterized protein</fullName>
    </submittedName>
</protein>
<reference evidence="2 3" key="1">
    <citation type="submission" date="2015-01" db="EMBL/GenBank/DDBJ databases">
        <title>Evolution of Trichinella species and genotypes.</title>
        <authorList>
            <person name="Korhonen P.K."/>
            <person name="Edoardo P."/>
            <person name="Giuseppe L.R."/>
            <person name="Gasser R.B."/>
        </authorList>
    </citation>
    <scope>NUCLEOTIDE SEQUENCE [LARGE SCALE GENOMIC DNA]</scope>
    <source>
        <strain evidence="2">ISS13</strain>
    </source>
</reference>
<comment type="caution">
    <text evidence="2">The sequence shown here is derived from an EMBL/GenBank/DDBJ whole genome shotgun (WGS) entry which is preliminary data.</text>
</comment>
<evidence type="ECO:0000313" key="2">
    <source>
        <dbReference type="EMBL" id="KRY63716.1"/>
    </source>
</evidence>